<dbReference type="Pfam" id="PF01575">
    <property type="entry name" value="MaoC_dehydratas"/>
    <property type="match status" value="1"/>
</dbReference>
<protein>
    <submittedName>
        <fullName evidence="4">MaoC/PaaZ C-terminal domain-containing protein</fullName>
    </submittedName>
</protein>
<accession>A0ABW1J0S0</accession>
<dbReference type="InterPro" id="IPR029069">
    <property type="entry name" value="HotDog_dom_sf"/>
</dbReference>
<dbReference type="Proteomes" id="UP001596302">
    <property type="component" value="Unassembled WGS sequence"/>
</dbReference>
<comment type="similarity">
    <text evidence="1">Belongs to the enoyl-CoA hydratase/isomerase family.</text>
</comment>
<dbReference type="PANTHER" id="PTHR13078:SF59">
    <property type="entry name" value="ENOYL-COA HYDRATASE CHSH3"/>
    <property type="match status" value="1"/>
</dbReference>
<proteinExistence type="inferred from homology"/>
<dbReference type="SUPFAM" id="SSF54637">
    <property type="entry name" value="Thioesterase/thiol ester dehydrase-isomerase"/>
    <property type="match status" value="2"/>
</dbReference>
<evidence type="ECO:0000313" key="5">
    <source>
        <dbReference type="Proteomes" id="UP001596302"/>
    </source>
</evidence>
<dbReference type="RefSeq" id="WP_379584406.1">
    <property type="nucleotide sequence ID" value="NZ_JBHSQW010000018.1"/>
</dbReference>
<evidence type="ECO:0000259" key="3">
    <source>
        <dbReference type="Pfam" id="PF22622"/>
    </source>
</evidence>
<dbReference type="EMBL" id="JBHSQW010000018">
    <property type="protein sequence ID" value="MFC5994373.1"/>
    <property type="molecule type" value="Genomic_DNA"/>
</dbReference>
<keyword evidence="5" id="KW-1185">Reference proteome</keyword>
<dbReference type="InterPro" id="IPR002539">
    <property type="entry name" value="MaoC-like_dom"/>
</dbReference>
<sequence length="289" mass="31205">MSIDPRAALAAEPLRQHLRWTVRDVLLYHLSLGAGSQAATDPEPRYTLEHQLQVLPTFALVAGQGVSAPAVPRFEDKLAGLRLDPHRILHAGQDLRVSQPIPPVGEAWLTSSVTQIYDKGKAALVVLTENAHDGSDELLWTAETQLWVAGAGGFGGDPGPEVTWRRPDRAPNVEFSIQTQQQQALLYRLNGDMNPLHADAEFAAEAGFERPILHGLASFGMLARGVVEHIFDGEAARLGGVSARFRHPVLPGQSLAARVWRQDEAHLFEVSCPDAGGALVLGQGVVRAS</sequence>
<dbReference type="InterPro" id="IPR054357">
    <property type="entry name" value="MFE-2_N"/>
</dbReference>
<reference evidence="5" key="1">
    <citation type="journal article" date="2019" name="Int. J. Syst. Evol. Microbiol.">
        <title>The Global Catalogue of Microorganisms (GCM) 10K type strain sequencing project: providing services to taxonomists for standard genome sequencing and annotation.</title>
        <authorList>
            <consortium name="The Broad Institute Genomics Platform"/>
            <consortium name="The Broad Institute Genome Sequencing Center for Infectious Disease"/>
            <person name="Wu L."/>
            <person name="Ma J."/>
        </authorList>
    </citation>
    <scope>NUCLEOTIDE SEQUENCE [LARGE SCALE GENOMIC DNA]</scope>
    <source>
        <strain evidence="5">CCM 8391</strain>
    </source>
</reference>
<comment type="caution">
    <text evidence="4">The sequence shown here is derived from an EMBL/GenBank/DDBJ whole genome shotgun (WGS) entry which is preliminary data.</text>
</comment>
<dbReference type="Gene3D" id="3.10.129.10">
    <property type="entry name" value="Hotdog Thioesterase"/>
    <property type="match status" value="1"/>
</dbReference>
<gene>
    <name evidence="4" type="ORF">ACFQE5_09140</name>
</gene>
<evidence type="ECO:0000259" key="2">
    <source>
        <dbReference type="Pfam" id="PF01575"/>
    </source>
</evidence>
<evidence type="ECO:0000256" key="1">
    <source>
        <dbReference type="ARBA" id="ARBA00005254"/>
    </source>
</evidence>
<organism evidence="4 5">
    <name type="scientific">Pseudonocardia hispaniensis</name>
    <dbReference type="NCBI Taxonomy" id="904933"/>
    <lineage>
        <taxon>Bacteria</taxon>
        <taxon>Bacillati</taxon>
        <taxon>Actinomycetota</taxon>
        <taxon>Actinomycetes</taxon>
        <taxon>Pseudonocardiales</taxon>
        <taxon>Pseudonocardiaceae</taxon>
        <taxon>Pseudonocardia</taxon>
    </lineage>
</organism>
<feature type="domain" description="MaoC-like" evidence="2">
    <location>
        <begin position="166"/>
        <end position="270"/>
    </location>
</feature>
<dbReference type="Pfam" id="PF22622">
    <property type="entry name" value="MFE-2_hydrat-2_N"/>
    <property type="match status" value="1"/>
</dbReference>
<dbReference type="PANTHER" id="PTHR13078">
    <property type="entry name" value="PEROXISOMAL MULTIFUNCTIONAL ENZYME TYPE 2-RELATED"/>
    <property type="match status" value="1"/>
</dbReference>
<evidence type="ECO:0000313" key="4">
    <source>
        <dbReference type="EMBL" id="MFC5994373.1"/>
    </source>
</evidence>
<name>A0ABW1J0S0_9PSEU</name>
<feature type="domain" description="Peroxisomal multifunctional enzyme type 2-like N-terminal" evidence="3">
    <location>
        <begin position="20"/>
        <end position="148"/>
    </location>
</feature>